<sequence>MKLEKTSKPSVEELVEEAKRRLEVEAPNYVVRPASREDVKQVIEVNMVTLPEHYPDEFFYELYEEYGKAFYVAVDQGGRVVGYVMSRVEWKPGFFRHFIVRSGHIVSIGVLEEHRGRSLGFALMTQSLFSLKNEYKCEETYLEVRVSNQPAINLYKKLGYEVVKVARGYYLDGEDAYIMARPL</sequence>
<dbReference type="PANTHER" id="PTHR23091">
    <property type="entry name" value="N-TERMINAL ACETYLTRANSFERASE"/>
    <property type="match status" value="1"/>
</dbReference>
<name>A0A7J3XXD0_9CREN</name>
<dbReference type="Gene3D" id="3.40.630.30">
    <property type="match status" value="1"/>
</dbReference>
<evidence type="ECO:0000256" key="2">
    <source>
        <dbReference type="ARBA" id="ARBA00023315"/>
    </source>
</evidence>
<dbReference type="NCBIfam" id="TIGR01575">
    <property type="entry name" value="rimI"/>
    <property type="match status" value="1"/>
</dbReference>
<dbReference type="PROSITE" id="PS51186">
    <property type="entry name" value="GNAT"/>
    <property type="match status" value="1"/>
</dbReference>
<dbReference type="PANTHER" id="PTHR23091:SF4">
    <property type="entry name" value="N-TERMINAL AMINO-ACID N(ALPHA)-ACETYLTRANSFERASE NATA"/>
    <property type="match status" value="1"/>
</dbReference>
<comment type="caution">
    <text evidence="4">The sequence shown here is derived from an EMBL/GenBank/DDBJ whole genome shotgun (WGS) entry which is preliminary data.</text>
</comment>
<dbReference type="InterPro" id="IPR000182">
    <property type="entry name" value="GNAT_dom"/>
</dbReference>
<dbReference type="AlphaFoldDB" id="A0A7J3XXD0"/>
<dbReference type="Pfam" id="PF00583">
    <property type="entry name" value="Acetyltransf_1"/>
    <property type="match status" value="1"/>
</dbReference>
<evidence type="ECO:0000259" key="3">
    <source>
        <dbReference type="PROSITE" id="PS51186"/>
    </source>
</evidence>
<organism evidence="4">
    <name type="scientific">Thermogladius calderae</name>
    <dbReference type="NCBI Taxonomy" id="1200300"/>
    <lineage>
        <taxon>Archaea</taxon>
        <taxon>Thermoproteota</taxon>
        <taxon>Thermoprotei</taxon>
        <taxon>Desulfurococcales</taxon>
        <taxon>Desulfurococcaceae</taxon>
        <taxon>Thermogladius</taxon>
    </lineage>
</organism>
<keyword evidence="2" id="KW-0012">Acyltransferase</keyword>
<dbReference type="CDD" id="cd04301">
    <property type="entry name" value="NAT_SF"/>
    <property type="match status" value="1"/>
</dbReference>
<dbReference type="InterPro" id="IPR045047">
    <property type="entry name" value="Ard1-like"/>
</dbReference>
<proteinExistence type="predicted"/>
<dbReference type="InterPro" id="IPR006464">
    <property type="entry name" value="AcTrfase_RimI/Ard1"/>
</dbReference>
<evidence type="ECO:0000256" key="1">
    <source>
        <dbReference type="ARBA" id="ARBA00022679"/>
    </source>
</evidence>
<dbReference type="GO" id="GO:0004596">
    <property type="term" value="F:protein-N-terminal amino-acid acetyltransferase activity"/>
    <property type="evidence" value="ECO:0007669"/>
    <property type="project" value="InterPro"/>
</dbReference>
<keyword evidence="1 4" id="KW-0808">Transferase</keyword>
<dbReference type="InterPro" id="IPR016181">
    <property type="entry name" value="Acyl_CoA_acyltransferase"/>
</dbReference>
<accession>A0A7J3XXD0</accession>
<gene>
    <name evidence="4" type="primary">rimI</name>
    <name evidence="4" type="ORF">ENM60_00790</name>
</gene>
<dbReference type="GO" id="GO:0031415">
    <property type="term" value="C:NatA complex"/>
    <property type="evidence" value="ECO:0007669"/>
    <property type="project" value="InterPro"/>
</dbReference>
<feature type="domain" description="N-acetyltransferase" evidence="3">
    <location>
        <begin position="29"/>
        <end position="183"/>
    </location>
</feature>
<dbReference type="EMBL" id="DRYK01000015">
    <property type="protein sequence ID" value="HHP67326.1"/>
    <property type="molecule type" value="Genomic_DNA"/>
</dbReference>
<protein>
    <submittedName>
        <fullName evidence="4">Ribosomal-protein-alanine N-acetyltransferase</fullName>
    </submittedName>
</protein>
<evidence type="ECO:0000313" key="4">
    <source>
        <dbReference type="EMBL" id="HHP67326.1"/>
    </source>
</evidence>
<reference evidence="4" key="1">
    <citation type="journal article" date="2020" name="mSystems">
        <title>Genome- and Community-Level Interaction Insights into Carbon Utilization and Element Cycling Functions of Hydrothermarchaeota in Hydrothermal Sediment.</title>
        <authorList>
            <person name="Zhou Z."/>
            <person name="Liu Y."/>
            <person name="Xu W."/>
            <person name="Pan J."/>
            <person name="Luo Z.H."/>
            <person name="Li M."/>
        </authorList>
    </citation>
    <scope>NUCLEOTIDE SEQUENCE [LARGE SCALE GENOMIC DNA]</scope>
    <source>
        <strain evidence="4">SpSt-110</strain>
    </source>
</reference>
<dbReference type="SUPFAM" id="SSF55729">
    <property type="entry name" value="Acyl-CoA N-acyltransferases (Nat)"/>
    <property type="match status" value="1"/>
</dbReference>